<comment type="caution">
    <text evidence="5">The sequence shown here is derived from an EMBL/GenBank/DDBJ whole genome shotgun (WGS) entry which is preliminary data.</text>
</comment>
<dbReference type="InterPro" id="IPR019327">
    <property type="entry name" value="WKF"/>
</dbReference>
<keyword evidence="6" id="KW-1185">Reference proteome</keyword>
<feature type="compositionally biased region" description="Basic and acidic residues" evidence="2">
    <location>
        <begin position="307"/>
        <end position="324"/>
    </location>
</feature>
<dbReference type="STRING" id="300112.A0A4S2KQG5"/>
<feature type="domain" description="WKF" evidence="4">
    <location>
        <begin position="354"/>
        <end position="414"/>
    </location>
</feature>
<accession>A0A4S2KQG5</accession>
<feature type="region of interest" description="Disordered" evidence="2">
    <location>
        <begin position="258"/>
        <end position="324"/>
    </location>
</feature>
<sequence length="453" mass="52511">MPVVDTTSTPSAALPPNCLTEGANSRYNAPQIAHSVRSKWDTVSSKDQSTALESEDDGADQPIKYSTSKAATMRIDEYRDPIGDKYPWYQGMVISTSIAVFLVYFCILREENDIDMLLDTDLGESLSKMQKELEEKQNVKVKLRSLKRILKTKYTSSHHGKYGIVHPRCGHQEQENGERQCPDEQLVRLILTGVHSLAQGILLLPEEQSKEGQLYVIQEELSHSIVQSMVELQASWYTHQPVNQLSQEMFERRIRRQKRVERPAKELARHDDQQTDKTKKCSQEETVAQDEPKKKRKRLNDTADDASTSKDISKKDLNEKPLSKRELKKKKATLAKLEKKKDKEIRAINMAYIYLKKWKHCKNEWKFEKLRQIWLIDNLLSSYSISDEIFPIVLEYFEKCRGSARETLIEKAMELMKKAEAEEDEKDKKELMKTTPYKRARQVLQTLSPSEEI</sequence>
<dbReference type="EMBL" id="QBLH01001993">
    <property type="protein sequence ID" value="TGZ50299.1"/>
    <property type="molecule type" value="Genomic_DNA"/>
</dbReference>
<feature type="coiled-coil region" evidence="1">
    <location>
        <begin position="405"/>
        <end position="432"/>
    </location>
</feature>
<dbReference type="Proteomes" id="UP000310200">
    <property type="component" value="Unassembled WGS sequence"/>
</dbReference>
<dbReference type="Pfam" id="PF15013">
    <property type="entry name" value="CCSMST1"/>
    <property type="match status" value="1"/>
</dbReference>
<proteinExistence type="predicted"/>
<reference evidence="5 6" key="1">
    <citation type="journal article" date="2019" name="Philos. Trans. R. Soc. Lond., B, Biol. Sci.">
        <title>Ant behaviour and brain gene expression of defending hosts depend on the ecological success of the intruding social parasite.</title>
        <authorList>
            <person name="Kaur R."/>
            <person name="Stoldt M."/>
            <person name="Jongepier E."/>
            <person name="Feldmeyer B."/>
            <person name="Menzel F."/>
            <person name="Bornberg-Bauer E."/>
            <person name="Foitzik S."/>
        </authorList>
    </citation>
    <scope>NUCLEOTIDE SEQUENCE [LARGE SCALE GENOMIC DNA]</scope>
    <source>
        <tissue evidence="5">Whole body</tissue>
    </source>
</reference>
<protein>
    <recommendedName>
        <fullName evidence="4">WKF domain-containing protein</fullName>
    </recommendedName>
</protein>
<name>A0A4S2KQG5_9HYME</name>
<keyword evidence="3" id="KW-0472">Membrane</keyword>
<feature type="non-terminal residue" evidence="5">
    <location>
        <position position="453"/>
    </location>
</feature>
<evidence type="ECO:0000259" key="4">
    <source>
        <dbReference type="Pfam" id="PF10180"/>
    </source>
</evidence>
<dbReference type="InterPro" id="IPR029160">
    <property type="entry name" value="UQCC4"/>
</dbReference>
<feature type="transmembrane region" description="Helical" evidence="3">
    <location>
        <begin position="88"/>
        <end position="108"/>
    </location>
</feature>
<evidence type="ECO:0000313" key="5">
    <source>
        <dbReference type="EMBL" id="TGZ50299.1"/>
    </source>
</evidence>
<organism evidence="5 6">
    <name type="scientific">Temnothorax longispinosus</name>
    <dbReference type="NCBI Taxonomy" id="300112"/>
    <lineage>
        <taxon>Eukaryota</taxon>
        <taxon>Metazoa</taxon>
        <taxon>Ecdysozoa</taxon>
        <taxon>Arthropoda</taxon>
        <taxon>Hexapoda</taxon>
        <taxon>Insecta</taxon>
        <taxon>Pterygota</taxon>
        <taxon>Neoptera</taxon>
        <taxon>Endopterygota</taxon>
        <taxon>Hymenoptera</taxon>
        <taxon>Apocrita</taxon>
        <taxon>Aculeata</taxon>
        <taxon>Formicoidea</taxon>
        <taxon>Formicidae</taxon>
        <taxon>Myrmicinae</taxon>
        <taxon>Temnothorax</taxon>
    </lineage>
</organism>
<evidence type="ECO:0000256" key="3">
    <source>
        <dbReference type="SAM" id="Phobius"/>
    </source>
</evidence>
<dbReference type="AlphaFoldDB" id="A0A4S2KQG5"/>
<dbReference type="PANTHER" id="PTHR22306:SF2">
    <property type="entry name" value="CHROMOSOME 7 OPEN READING FRAME 50"/>
    <property type="match status" value="1"/>
</dbReference>
<gene>
    <name evidence="5" type="ORF">DBV15_06588</name>
</gene>
<feature type="compositionally biased region" description="Basic and acidic residues" evidence="2">
    <location>
        <begin position="260"/>
        <end position="283"/>
    </location>
</feature>
<keyword evidence="3" id="KW-0812">Transmembrane</keyword>
<keyword evidence="1" id="KW-0175">Coiled coil</keyword>
<keyword evidence="3" id="KW-1133">Transmembrane helix</keyword>
<dbReference type="Pfam" id="PF10180">
    <property type="entry name" value="WKF"/>
    <property type="match status" value="1"/>
</dbReference>
<feature type="compositionally biased region" description="Polar residues" evidence="2">
    <location>
        <begin position="41"/>
        <end position="52"/>
    </location>
</feature>
<evidence type="ECO:0000313" key="6">
    <source>
        <dbReference type="Proteomes" id="UP000310200"/>
    </source>
</evidence>
<dbReference type="PANTHER" id="PTHR22306">
    <property type="entry name" value="CHROMOSOME 7 OPEN READING FRAME 50"/>
    <property type="match status" value="1"/>
</dbReference>
<feature type="region of interest" description="Disordered" evidence="2">
    <location>
        <begin position="38"/>
        <end position="61"/>
    </location>
</feature>
<evidence type="ECO:0000256" key="2">
    <source>
        <dbReference type="SAM" id="MobiDB-lite"/>
    </source>
</evidence>
<evidence type="ECO:0000256" key="1">
    <source>
        <dbReference type="SAM" id="Coils"/>
    </source>
</evidence>